<feature type="compositionally biased region" description="Low complexity" evidence="3">
    <location>
        <begin position="88"/>
        <end position="99"/>
    </location>
</feature>
<dbReference type="VEuPathDB" id="FungiDB:GGTG_12964"/>
<dbReference type="GO" id="GO:0080008">
    <property type="term" value="C:Cul4-RING E3 ubiquitin ligase complex"/>
    <property type="evidence" value="ECO:0007669"/>
    <property type="project" value="TreeGrafter"/>
</dbReference>
<dbReference type="RefSeq" id="XP_009229130.1">
    <property type="nucleotide sequence ID" value="XM_009230866.1"/>
</dbReference>
<dbReference type="SUPFAM" id="SSF50978">
    <property type="entry name" value="WD40 repeat-like"/>
    <property type="match status" value="1"/>
</dbReference>
<dbReference type="PANTHER" id="PTHR44472">
    <property type="entry name" value="DDB1- AND CUL4-ASSOCIATED FACTOR 4-RELATED"/>
    <property type="match status" value="1"/>
</dbReference>
<gene>
    <name evidence="5" type="primary">20353422</name>
    <name evidence="4" type="ORF">GGTG_12964</name>
</gene>
<dbReference type="Proteomes" id="UP000006039">
    <property type="component" value="Unassembled WGS sequence"/>
</dbReference>
<keyword evidence="2" id="KW-0677">Repeat</keyword>
<keyword evidence="1" id="KW-0853">WD repeat</keyword>
<dbReference type="eggNOG" id="ENOG502RP3A">
    <property type="taxonomic scope" value="Eukaryota"/>
</dbReference>
<dbReference type="GeneID" id="20353422"/>
<reference evidence="5" key="5">
    <citation type="submission" date="2018-04" db="UniProtKB">
        <authorList>
            <consortium name="EnsemblFungi"/>
        </authorList>
    </citation>
    <scope>IDENTIFICATION</scope>
    <source>
        <strain evidence="5">R3-111a-1</strain>
    </source>
</reference>
<feature type="region of interest" description="Disordered" evidence="3">
    <location>
        <begin position="1"/>
        <end position="33"/>
    </location>
</feature>
<dbReference type="HOGENOM" id="CLU_692699_0_0_1"/>
<reference evidence="4" key="2">
    <citation type="submission" date="2010-07" db="EMBL/GenBank/DDBJ databases">
        <authorList>
            <consortium name="The Broad Institute Genome Sequencing Platform"/>
            <consortium name="Broad Institute Genome Sequencing Center for Infectious Disease"/>
            <person name="Ma L.-J."/>
            <person name="Dead R."/>
            <person name="Young S."/>
            <person name="Zeng Q."/>
            <person name="Koehrsen M."/>
            <person name="Alvarado L."/>
            <person name="Berlin A."/>
            <person name="Chapman S.B."/>
            <person name="Chen Z."/>
            <person name="Freedman E."/>
            <person name="Gellesch M."/>
            <person name="Goldberg J."/>
            <person name="Griggs A."/>
            <person name="Gujja S."/>
            <person name="Heilman E.R."/>
            <person name="Heiman D."/>
            <person name="Hepburn T."/>
            <person name="Howarth C."/>
            <person name="Jen D."/>
            <person name="Larson L."/>
            <person name="Mehta T."/>
            <person name="Neiman D."/>
            <person name="Pearson M."/>
            <person name="Roberts A."/>
            <person name="Saif S."/>
            <person name="Shea T."/>
            <person name="Shenoy N."/>
            <person name="Sisk P."/>
            <person name="Stolte C."/>
            <person name="Sykes S."/>
            <person name="Walk T."/>
            <person name="White J."/>
            <person name="Yandava C."/>
            <person name="Haas B."/>
            <person name="Nusbaum C."/>
            <person name="Birren B."/>
        </authorList>
    </citation>
    <scope>NUCLEOTIDE SEQUENCE</scope>
    <source>
        <strain evidence="4">R3-111a-1</strain>
    </source>
</reference>
<proteinExistence type="predicted"/>
<dbReference type="InterPro" id="IPR015943">
    <property type="entry name" value="WD40/YVTN_repeat-like_dom_sf"/>
</dbReference>
<reference evidence="5" key="4">
    <citation type="journal article" date="2015" name="G3 (Bethesda)">
        <title>Genome sequences of three phytopathogenic species of the Magnaporthaceae family of fungi.</title>
        <authorList>
            <person name="Okagaki L.H."/>
            <person name="Nunes C.C."/>
            <person name="Sailsbery J."/>
            <person name="Clay B."/>
            <person name="Brown D."/>
            <person name="John T."/>
            <person name="Oh Y."/>
            <person name="Young N."/>
            <person name="Fitzgerald M."/>
            <person name="Haas B.J."/>
            <person name="Zeng Q."/>
            <person name="Young S."/>
            <person name="Adiconis X."/>
            <person name="Fan L."/>
            <person name="Levin J.Z."/>
            <person name="Mitchell T.K."/>
            <person name="Okubara P.A."/>
            <person name="Farman M.L."/>
            <person name="Kohn L.M."/>
            <person name="Birren B."/>
            <person name="Ma L.-J."/>
            <person name="Dean R.A."/>
        </authorList>
    </citation>
    <scope>NUCLEOTIDE SEQUENCE</scope>
    <source>
        <strain evidence="5">R3-111a-1</strain>
    </source>
</reference>
<accession>J3PHI4</accession>
<keyword evidence="6" id="KW-1185">Reference proteome</keyword>
<dbReference type="STRING" id="644352.J3PHI4"/>
<sequence>MVRRLRLNRHDDDDDGDDTPTWPPNRPAGFSDHVGKLPPVWACAVAPRASSAGPYLALGTDRGVLVMHDHHAAATTDGRRRSTVTGISAPPRRGSAAPPNVVPGGEVFALDFVGGHPHVLACGGRGPAGVCVADLREEREWRRGAFAATEGGICEARVDVVAGGPLRSVVTSFSGAAAGRRRRMLYSDGSVLPQNGKEPQTALLCHPGHGGDARYAGLVFPEGVASAVPYGSGRGGGGGGDDYKSVRWLQAAREPVVNHVVSLNRHQLLTTGIEGRMHVWDLRRPGGVPYTTFPAFKNTATVRGLGLAVEKTLGVVAAANDDGSVRLHSLRSGLPLPSPALDGAFPASSSSSALPCPRLQWAELPGDRAPSLFAARGATVCKFSSGVDSRLRGDEFSE</sequence>
<feature type="region of interest" description="Disordered" evidence="3">
    <location>
        <begin position="74"/>
        <end position="100"/>
    </location>
</feature>
<protein>
    <recommendedName>
        <fullName evidence="7">WD repeat-containing protein</fullName>
    </recommendedName>
</protein>
<name>J3PHI4_GAET3</name>
<dbReference type="Gene3D" id="2.130.10.10">
    <property type="entry name" value="YVTN repeat-like/Quinoprotein amine dehydrogenase"/>
    <property type="match status" value="1"/>
</dbReference>
<evidence type="ECO:0000313" key="4">
    <source>
        <dbReference type="EMBL" id="EJT69345.1"/>
    </source>
</evidence>
<dbReference type="EMBL" id="GL385404">
    <property type="protein sequence ID" value="EJT69345.1"/>
    <property type="molecule type" value="Genomic_DNA"/>
</dbReference>
<dbReference type="PANTHER" id="PTHR44472:SF1">
    <property type="entry name" value="DDB1 AND CUL4 ASSOCIATED FACTOR 4"/>
    <property type="match status" value="1"/>
</dbReference>
<dbReference type="InterPro" id="IPR036322">
    <property type="entry name" value="WD40_repeat_dom_sf"/>
</dbReference>
<evidence type="ECO:0000313" key="5">
    <source>
        <dbReference type="EnsemblFungi" id="EJT69345"/>
    </source>
</evidence>
<organism evidence="4">
    <name type="scientific">Gaeumannomyces tritici (strain R3-111a-1)</name>
    <name type="common">Wheat and barley take-all root rot fungus</name>
    <name type="synonym">Gaeumannomyces graminis var. tritici</name>
    <dbReference type="NCBI Taxonomy" id="644352"/>
    <lineage>
        <taxon>Eukaryota</taxon>
        <taxon>Fungi</taxon>
        <taxon>Dikarya</taxon>
        <taxon>Ascomycota</taxon>
        <taxon>Pezizomycotina</taxon>
        <taxon>Sordariomycetes</taxon>
        <taxon>Sordariomycetidae</taxon>
        <taxon>Magnaporthales</taxon>
        <taxon>Magnaporthaceae</taxon>
        <taxon>Gaeumannomyces</taxon>
    </lineage>
</organism>
<evidence type="ECO:0000256" key="3">
    <source>
        <dbReference type="SAM" id="MobiDB-lite"/>
    </source>
</evidence>
<evidence type="ECO:0008006" key="7">
    <source>
        <dbReference type="Google" id="ProtNLM"/>
    </source>
</evidence>
<dbReference type="OrthoDB" id="128867at2759"/>
<dbReference type="EnsemblFungi" id="EJT69345">
    <property type="protein sequence ID" value="EJT69345"/>
    <property type="gene ID" value="GGTG_12964"/>
</dbReference>
<reference evidence="4" key="3">
    <citation type="submission" date="2010-09" db="EMBL/GenBank/DDBJ databases">
        <title>Annotation of Gaeumannomyces graminis var. tritici R3-111a-1.</title>
        <authorList>
            <consortium name="The Broad Institute Genome Sequencing Platform"/>
            <person name="Ma L.-J."/>
            <person name="Dead R."/>
            <person name="Young S.K."/>
            <person name="Zeng Q."/>
            <person name="Gargeya S."/>
            <person name="Fitzgerald M."/>
            <person name="Haas B."/>
            <person name="Abouelleil A."/>
            <person name="Alvarado L."/>
            <person name="Arachchi H.M."/>
            <person name="Berlin A."/>
            <person name="Brown A."/>
            <person name="Chapman S.B."/>
            <person name="Chen Z."/>
            <person name="Dunbar C."/>
            <person name="Freedman E."/>
            <person name="Gearin G."/>
            <person name="Gellesch M."/>
            <person name="Goldberg J."/>
            <person name="Griggs A."/>
            <person name="Gujja S."/>
            <person name="Heiman D."/>
            <person name="Howarth C."/>
            <person name="Larson L."/>
            <person name="Lui A."/>
            <person name="MacDonald P.J.P."/>
            <person name="Mehta T."/>
            <person name="Montmayeur A."/>
            <person name="Murphy C."/>
            <person name="Neiman D."/>
            <person name="Pearson M."/>
            <person name="Priest M."/>
            <person name="Roberts A."/>
            <person name="Saif S."/>
            <person name="Shea T."/>
            <person name="Shenoy N."/>
            <person name="Sisk P."/>
            <person name="Stolte C."/>
            <person name="Sykes S."/>
            <person name="Yandava C."/>
            <person name="Wortman J."/>
            <person name="Nusbaum C."/>
            <person name="Birren B."/>
        </authorList>
    </citation>
    <scope>NUCLEOTIDE SEQUENCE</scope>
    <source>
        <strain evidence="4">R3-111a-1</strain>
    </source>
</reference>
<dbReference type="InterPro" id="IPR052254">
    <property type="entry name" value="CUL4-DDB1_E3_ligase_receptor"/>
</dbReference>
<evidence type="ECO:0000256" key="1">
    <source>
        <dbReference type="ARBA" id="ARBA00022574"/>
    </source>
</evidence>
<dbReference type="AlphaFoldDB" id="J3PHI4"/>
<reference evidence="6" key="1">
    <citation type="submission" date="2010-07" db="EMBL/GenBank/DDBJ databases">
        <title>The genome sequence of Gaeumannomyces graminis var. tritici strain R3-111a-1.</title>
        <authorList>
            <consortium name="The Broad Institute Genome Sequencing Platform"/>
            <person name="Ma L.-J."/>
            <person name="Dead R."/>
            <person name="Young S."/>
            <person name="Zeng Q."/>
            <person name="Koehrsen M."/>
            <person name="Alvarado L."/>
            <person name="Berlin A."/>
            <person name="Chapman S.B."/>
            <person name="Chen Z."/>
            <person name="Freedman E."/>
            <person name="Gellesch M."/>
            <person name="Goldberg J."/>
            <person name="Griggs A."/>
            <person name="Gujja S."/>
            <person name="Heilman E.R."/>
            <person name="Heiman D."/>
            <person name="Hepburn T."/>
            <person name="Howarth C."/>
            <person name="Jen D."/>
            <person name="Larson L."/>
            <person name="Mehta T."/>
            <person name="Neiman D."/>
            <person name="Pearson M."/>
            <person name="Roberts A."/>
            <person name="Saif S."/>
            <person name="Shea T."/>
            <person name="Shenoy N."/>
            <person name="Sisk P."/>
            <person name="Stolte C."/>
            <person name="Sykes S."/>
            <person name="Walk T."/>
            <person name="White J."/>
            <person name="Yandava C."/>
            <person name="Haas B."/>
            <person name="Nusbaum C."/>
            <person name="Birren B."/>
        </authorList>
    </citation>
    <scope>NUCLEOTIDE SEQUENCE [LARGE SCALE GENOMIC DNA]</scope>
    <source>
        <strain evidence="6">R3-111a-1</strain>
    </source>
</reference>
<evidence type="ECO:0000313" key="6">
    <source>
        <dbReference type="Proteomes" id="UP000006039"/>
    </source>
</evidence>
<evidence type="ECO:0000256" key="2">
    <source>
        <dbReference type="ARBA" id="ARBA00022737"/>
    </source>
</evidence>